<evidence type="ECO:0000256" key="7">
    <source>
        <dbReference type="ARBA" id="ARBA00023306"/>
    </source>
</evidence>
<keyword evidence="8" id="KW-0175">Coiled coil</keyword>
<keyword evidence="12" id="KW-1185">Reference proteome</keyword>
<organism evidence="11 12">
    <name type="scientific">Littorina saxatilis</name>
    <dbReference type="NCBI Taxonomy" id="31220"/>
    <lineage>
        <taxon>Eukaryota</taxon>
        <taxon>Metazoa</taxon>
        <taxon>Spiralia</taxon>
        <taxon>Lophotrochozoa</taxon>
        <taxon>Mollusca</taxon>
        <taxon>Gastropoda</taxon>
        <taxon>Caenogastropoda</taxon>
        <taxon>Littorinimorpha</taxon>
        <taxon>Littorinoidea</taxon>
        <taxon>Littorinidae</taxon>
        <taxon>Littorina</taxon>
    </lineage>
</organism>
<dbReference type="InterPro" id="IPR025977">
    <property type="entry name" value="Cnd3_C"/>
</dbReference>
<reference evidence="11 12" key="1">
    <citation type="submission" date="2024-02" db="EMBL/GenBank/DDBJ databases">
        <title>Chromosome-scale genome assembly of the rough periwinkle Littorina saxatilis.</title>
        <authorList>
            <person name="De Jode A."/>
            <person name="Faria R."/>
            <person name="Formenti G."/>
            <person name="Sims Y."/>
            <person name="Smith T.P."/>
            <person name="Tracey A."/>
            <person name="Wood J.M.D."/>
            <person name="Zagrodzka Z.B."/>
            <person name="Johannesson K."/>
            <person name="Butlin R.K."/>
            <person name="Leder E.H."/>
        </authorList>
    </citation>
    <scope>NUCLEOTIDE SEQUENCE [LARGE SCALE GENOMIC DNA]</scope>
    <source>
        <strain evidence="11">Snail1</strain>
        <tissue evidence="11">Muscle</tissue>
    </source>
</reference>
<proteinExistence type="inferred from homology"/>
<dbReference type="AlphaFoldDB" id="A0AAN9GK82"/>
<dbReference type="Gene3D" id="1.25.10.10">
    <property type="entry name" value="Leucine-rich Repeat Variant"/>
    <property type="match status" value="1"/>
</dbReference>
<evidence type="ECO:0000313" key="11">
    <source>
        <dbReference type="EMBL" id="KAK7111031.1"/>
    </source>
</evidence>
<dbReference type="Proteomes" id="UP001374579">
    <property type="component" value="Unassembled WGS sequence"/>
</dbReference>
<dbReference type="Pfam" id="PF20168">
    <property type="entry name" value="PDS5"/>
    <property type="match status" value="1"/>
</dbReference>
<feature type="coiled-coil region" evidence="8">
    <location>
        <begin position="477"/>
        <end position="523"/>
    </location>
</feature>
<evidence type="ECO:0000313" key="12">
    <source>
        <dbReference type="Proteomes" id="UP001374579"/>
    </source>
</evidence>
<accession>A0AAN9GK82</accession>
<evidence type="ECO:0000256" key="3">
    <source>
        <dbReference type="ARBA" id="ARBA00022454"/>
    </source>
</evidence>
<feature type="compositionally biased region" description="Polar residues" evidence="9">
    <location>
        <begin position="937"/>
        <end position="950"/>
    </location>
</feature>
<dbReference type="GO" id="GO:0005737">
    <property type="term" value="C:cytoplasm"/>
    <property type="evidence" value="ECO:0007669"/>
    <property type="project" value="TreeGrafter"/>
</dbReference>
<keyword evidence="4" id="KW-0132">Cell division</keyword>
<dbReference type="Pfam" id="PF02151">
    <property type="entry name" value="UVR"/>
    <property type="match status" value="1"/>
</dbReference>
<evidence type="ECO:0000259" key="10">
    <source>
        <dbReference type="PROSITE" id="PS50151"/>
    </source>
</evidence>
<evidence type="ECO:0000256" key="1">
    <source>
        <dbReference type="ARBA" id="ARBA00004286"/>
    </source>
</evidence>
<dbReference type="PANTHER" id="PTHR14418:SF5">
    <property type="entry name" value="CONDENSIN COMPLEX SUBUNIT 3"/>
    <property type="match status" value="1"/>
</dbReference>
<dbReference type="Pfam" id="PF12719">
    <property type="entry name" value="Cnd3"/>
    <property type="match status" value="1"/>
</dbReference>
<dbReference type="InterPro" id="IPR001943">
    <property type="entry name" value="UVR_dom"/>
</dbReference>
<keyword evidence="6" id="KW-0226">DNA condensation</keyword>
<evidence type="ECO:0000256" key="2">
    <source>
        <dbReference type="ARBA" id="ARBA00006533"/>
    </source>
</evidence>
<dbReference type="GO" id="GO:0007076">
    <property type="term" value="P:mitotic chromosome condensation"/>
    <property type="evidence" value="ECO:0007669"/>
    <property type="project" value="InterPro"/>
</dbReference>
<dbReference type="InterPro" id="IPR027165">
    <property type="entry name" value="CND3"/>
</dbReference>
<keyword evidence="5" id="KW-0498">Mitosis</keyword>
<protein>
    <recommendedName>
        <fullName evidence="10">UVR domain-containing protein</fullName>
    </recommendedName>
</protein>
<feature type="region of interest" description="Disordered" evidence="9">
    <location>
        <begin position="937"/>
        <end position="1004"/>
    </location>
</feature>
<feature type="compositionally biased region" description="Basic and acidic residues" evidence="9">
    <location>
        <begin position="659"/>
        <end position="676"/>
    </location>
</feature>
<evidence type="ECO:0000256" key="6">
    <source>
        <dbReference type="ARBA" id="ARBA00023067"/>
    </source>
</evidence>
<dbReference type="GO" id="GO:0000793">
    <property type="term" value="C:condensed chromosome"/>
    <property type="evidence" value="ECO:0007669"/>
    <property type="project" value="TreeGrafter"/>
</dbReference>
<comment type="caution">
    <text evidence="11">The sequence shown here is derived from an EMBL/GenBank/DDBJ whole genome shotgun (WGS) entry which is preliminary data.</text>
</comment>
<feature type="region of interest" description="Disordered" evidence="9">
    <location>
        <begin position="1029"/>
        <end position="1055"/>
    </location>
</feature>
<evidence type="ECO:0000256" key="8">
    <source>
        <dbReference type="SAM" id="Coils"/>
    </source>
</evidence>
<comment type="similarity">
    <text evidence="2">Belongs to the CND3 (condensin subunit 3) family.</text>
</comment>
<gene>
    <name evidence="11" type="ORF">V1264_014813</name>
</gene>
<dbReference type="GO" id="GO:0000796">
    <property type="term" value="C:condensin complex"/>
    <property type="evidence" value="ECO:0007669"/>
    <property type="project" value="InterPro"/>
</dbReference>
<name>A0AAN9GK82_9CAEN</name>
<evidence type="ECO:0000256" key="4">
    <source>
        <dbReference type="ARBA" id="ARBA00022618"/>
    </source>
</evidence>
<sequence length="1055" mass="117042">MTQTMTIKDVLLQCQAGMQCHTKLIKVLKKIFKTMGVEAFWAEFEQLIKFPMVVYNREPTVERTIDFIAKFVTSLSSAPAAEASDQESESEANPLMQRLFDFLLQHHNAKDRAVRFRACQLVTKLLGNLGEEATIDDALYERVFHCMLERLRDKAAVVRVHAVLALVRLQDPTDDTCPVIKAYIFLMTSDPNPEVRKTIVSHIAPCRKTLAAILERTRDVKDTVRQAAFNIIGEKVPMKAMSIGQRVQLLEQGLNDRTESVKSVCGSKLLQSWLRGFEGNVLDLLHSLDVENSTDVCRHMLKHLFGDSPIADLIANFNLLDGSCLVSPDKLTCESAMYWQELCHHVHKAGTDFEEHLDMVLPACLPFCSYLDSVVTQLEGCQDLDKQLELEFIVQQLLNIFTCMDLTDQACRKAVEKLLHKMLLSQAVSYSLVAHLLPCLRSLHSSTDSLVNYLAEVVAEIREPITTVEKGVSSEERRKIDLKIAKVRVELNQAREEMEECVKNQEFQRAAQLKESLHSLEMERSSLLTSAEPTVEEVKTEKNDPATMVKCLTIICEMLETLPLKALTPTLQMLVETQILPGITNQEAAVRNLAVKAVGMCCQLKRDIIKFHLPVLMQASQVDVECVRVTSVKSLFDLIHVYGLGAFEDSSEAQTGATDDTKDNNDDENDNSRDLLENSQESETSATEGEGEGGEGEHSESGWSKAASNLITILSSTLDSESGELRSVVAEGLAKLLMSGRVFSAGLLSRLLLLWYNPLAEEDALLRHTLGTFFPIFAFTDSANQQLFEEAFMPTLRTILNAPTTSPINSVNPSNVADFLVELTHAQRLVSSQADNTVVRENPCHDSIAVKVCNEILSNPQSFQLRLWTRILNQLYLSQDNHTHLKDLSVLCTQMMEVVKEKTSVKAIEKFQKTVTELLAPLSAAELTSLEVTATGEGNMTTAGDGSQAEQGAEATDVGTVSTPSMPPPKGPVTTAKSTGRRVRSKRLNSQLDNSVWSTPSQQEALDRTMPDNLENVRSNLDSLLLDSSKTAGSMTPRTPGSKRALHTIQDPALL</sequence>
<dbReference type="SUPFAM" id="SSF48371">
    <property type="entry name" value="ARM repeat"/>
    <property type="match status" value="1"/>
</dbReference>
<evidence type="ECO:0000256" key="5">
    <source>
        <dbReference type="ARBA" id="ARBA00022776"/>
    </source>
</evidence>
<dbReference type="InterPro" id="IPR016024">
    <property type="entry name" value="ARM-type_fold"/>
</dbReference>
<keyword evidence="7" id="KW-0131">Cell cycle</keyword>
<dbReference type="PROSITE" id="PS50151">
    <property type="entry name" value="UVR"/>
    <property type="match status" value="1"/>
</dbReference>
<evidence type="ECO:0000256" key="9">
    <source>
        <dbReference type="SAM" id="MobiDB-lite"/>
    </source>
</evidence>
<dbReference type="PANTHER" id="PTHR14418">
    <property type="entry name" value="CONDENSIN COMPLEX SUBUNIT 3-RELATED"/>
    <property type="match status" value="1"/>
</dbReference>
<keyword evidence="3" id="KW-0158">Chromosome</keyword>
<comment type="subcellular location">
    <subcellularLocation>
        <location evidence="1">Chromosome</location>
    </subcellularLocation>
</comment>
<feature type="region of interest" description="Disordered" evidence="9">
    <location>
        <begin position="652"/>
        <end position="702"/>
    </location>
</feature>
<feature type="compositionally biased region" description="Low complexity" evidence="9">
    <location>
        <begin position="677"/>
        <end position="688"/>
    </location>
</feature>
<feature type="compositionally biased region" description="Polar residues" evidence="9">
    <location>
        <begin position="988"/>
        <end position="1004"/>
    </location>
</feature>
<dbReference type="EMBL" id="JBAMIC010000003">
    <property type="protein sequence ID" value="KAK7111031.1"/>
    <property type="molecule type" value="Genomic_DNA"/>
</dbReference>
<feature type="compositionally biased region" description="Polar residues" evidence="9">
    <location>
        <begin position="1030"/>
        <end position="1039"/>
    </location>
</feature>
<dbReference type="GO" id="GO:0051301">
    <property type="term" value="P:cell division"/>
    <property type="evidence" value="ECO:0007669"/>
    <property type="project" value="UniProtKB-KW"/>
</dbReference>
<feature type="domain" description="UVR" evidence="10">
    <location>
        <begin position="488"/>
        <end position="523"/>
    </location>
</feature>
<dbReference type="InterPro" id="IPR011989">
    <property type="entry name" value="ARM-like"/>
</dbReference>